<dbReference type="PANTHER" id="PTHR46513">
    <property type="entry name" value="VITELLOGENIN RECEPTOR-LIKE PROTEIN-RELATED-RELATED"/>
    <property type="match status" value="1"/>
</dbReference>
<evidence type="ECO:0000313" key="2">
    <source>
        <dbReference type="EMBL" id="WXB14248.1"/>
    </source>
</evidence>
<dbReference type="EMBL" id="CP089984">
    <property type="protein sequence ID" value="WXB14248.1"/>
    <property type="molecule type" value="Genomic_DNA"/>
</dbReference>
<gene>
    <name evidence="2" type="ORF">LZC94_41295</name>
</gene>
<evidence type="ECO:0000313" key="3">
    <source>
        <dbReference type="Proteomes" id="UP001370348"/>
    </source>
</evidence>
<dbReference type="PANTHER" id="PTHR46513:SF13">
    <property type="entry name" value="EGF-LIKE DOMAIN-CONTAINING PROTEIN"/>
    <property type="match status" value="1"/>
</dbReference>
<protein>
    <submittedName>
        <fullName evidence="2">Uncharacterized protein</fullName>
    </submittedName>
</protein>
<feature type="signal peptide" evidence="1">
    <location>
        <begin position="1"/>
        <end position="18"/>
    </location>
</feature>
<accession>A0ABZ2LWM6</accession>
<organism evidence="2 3">
    <name type="scientific">Pendulispora albinea</name>
    <dbReference type="NCBI Taxonomy" id="2741071"/>
    <lineage>
        <taxon>Bacteria</taxon>
        <taxon>Pseudomonadati</taxon>
        <taxon>Myxococcota</taxon>
        <taxon>Myxococcia</taxon>
        <taxon>Myxococcales</taxon>
        <taxon>Sorangiineae</taxon>
        <taxon>Pendulisporaceae</taxon>
        <taxon>Pendulispora</taxon>
    </lineage>
</organism>
<sequence length="414" mass="44113">MRAALAGLIVAGVVLAVAACNEIVGNEEPTRWDPPGRDGRTDGGKGPTFDLCDGGTCGQDACDGPCIVDCGDAMVTDPDNNCGRCGRSCLGGKCVDGGCTPVLVSQEEYPVDVLVEPEPEGYVYWATGSEPARSRIMRRAKSLGKPPEIVADGGAPFFSPRMGMQGGRLYWLTDEQTTSAHRTKVNWANKDGTSSQRFEVEGSAGAVAHDGAAMYWTVYHPRAAVRRWPLGGDASTMATWWLDAKTSDAGARTFTALVAEPGPSERLFWLDSDGVHRIEKNGAEPKLVSSAGSPSPGLTLAVTKTELYFSTLTPQAIVRTNHDGQCPGKTTCPEVVVDSEFVGNARALTIEGNTLYWGNYPMGGLMRANLDGSRPTTLATPEIGGVVGIALDDRAIYYVTSFFRTYGSVWRVAK</sequence>
<name>A0ABZ2LWM6_9BACT</name>
<dbReference type="PROSITE" id="PS51257">
    <property type="entry name" value="PROKAR_LIPOPROTEIN"/>
    <property type="match status" value="1"/>
</dbReference>
<dbReference type="SUPFAM" id="SSF63825">
    <property type="entry name" value="YWTD domain"/>
    <property type="match status" value="1"/>
</dbReference>
<reference evidence="2 3" key="1">
    <citation type="submission" date="2021-12" db="EMBL/GenBank/DDBJ databases">
        <title>Discovery of the Pendulisporaceae a myxobacterial family with distinct sporulation behavior and unique specialized metabolism.</title>
        <authorList>
            <person name="Garcia R."/>
            <person name="Popoff A."/>
            <person name="Bader C.D."/>
            <person name="Loehr J."/>
            <person name="Walesch S."/>
            <person name="Walt C."/>
            <person name="Boldt J."/>
            <person name="Bunk B."/>
            <person name="Haeckl F.J.F.P.J."/>
            <person name="Gunesch A.P."/>
            <person name="Birkelbach J."/>
            <person name="Nuebel U."/>
            <person name="Pietschmann T."/>
            <person name="Bach T."/>
            <person name="Mueller R."/>
        </authorList>
    </citation>
    <scope>NUCLEOTIDE SEQUENCE [LARGE SCALE GENOMIC DNA]</scope>
    <source>
        <strain evidence="2 3">MSr11954</strain>
    </source>
</reference>
<dbReference type="InterPro" id="IPR011042">
    <property type="entry name" value="6-blade_b-propeller_TolB-like"/>
</dbReference>
<dbReference type="Gene3D" id="2.120.10.30">
    <property type="entry name" value="TolB, C-terminal domain"/>
    <property type="match status" value="1"/>
</dbReference>
<dbReference type="InterPro" id="IPR050778">
    <property type="entry name" value="Cueball_EGF_LRP_Nidogen"/>
</dbReference>
<dbReference type="Proteomes" id="UP001370348">
    <property type="component" value="Chromosome"/>
</dbReference>
<proteinExistence type="predicted"/>
<dbReference type="RefSeq" id="WP_394823868.1">
    <property type="nucleotide sequence ID" value="NZ_CP089984.1"/>
</dbReference>
<feature type="chain" id="PRO_5047511272" evidence="1">
    <location>
        <begin position="19"/>
        <end position="414"/>
    </location>
</feature>
<evidence type="ECO:0000256" key="1">
    <source>
        <dbReference type="SAM" id="SignalP"/>
    </source>
</evidence>
<keyword evidence="1" id="KW-0732">Signal</keyword>
<keyword evidence="3" id="KW-1185">Reference proteome</keyword>